<keyword evidence="4 8" id="KW-0482">Metalloprotease</keyword>
<dbReference type="InterPro" id="IPR034030">
    <property type="entry name" value="ZnMc_salivary_gland_MPs"/>
</dbReference>
<dbReference type="Pfam" id="PF13688">
    <property type="entry name" value="Reprolysin_5"/>
    <property type="match status" value="1"/>
</dbReference>
<evidence type="ECO:0000256" key="5">
    <source>
        <dbReference type="PROSITE-ProRule" id="PRU00276"/>
    </source>
</evidence>
<dbReference type="PANTHER" id="PTHR11905">
    <property type="entry name" value="ADAM A DISINTEGRIN AND METALLOPROTEASE DOMAIN"/>
    <property type="match status" value="1"/>
</dbReference>
<dbReference type="Gene3D" id="3.40.390.10">
    <property type="entry name" value="Collagenase (Catalytic Domain)"/>
    <property type="match status" value="1"/>
</dbReference>
<feature type="domain" description="Peptidase M12B" evidence="7">
    <location>
        <begin position="195"/>
        <end position="401"/>
    </location>
</feature>
<accession>L7LTS0</accession>
<feature type="binding site" evidence="5">
    <location>
        <position position="351"/>
    </location>
    <ligand>
        <name>Zn(2+)</name>
        <dbReference type="ChEBI" id="CHEBI:29105"/>
        <note>catalytic</note>
    </ligand>
</feature>
<comment type="caution">
    <text evidence="5">Lacks conserved residue(s) required for the propagation of feature annotation.</text>
</comment>
<evidence type="ECO:0000256" key="4">
    <source>
        <dbReference type="ARBA" id="ARBA00023049"/>
    </source>
</evidence>
<evidence type="ECO:0000256" key="1">
    <source>
        <dbReference type="ARBA" id="ARBA00022670"/>
    </source>
</evidence>
<evidence type="ECO:0000256" key="3">
    <source>
        <dbReference type="ARBA" id="ARBA00022833"/>
    </source>
</evidence>
<evidence type="ECO:0000259" key="7">
    <source>
        <dbReference type="PROSITE" id="PS50215"/>
    </source>
</evidence>
<evidence type="ECO:0000313" key="8">
    <source>
        <dbReference type="EMBL" id="JAA54288.1"/>
    </source>
</evidence>
<protein>
    <submittedName>
        <fullName evidence="8">Putative tick salivary metalloprotease</fullName>
    </submittedName>
</protein>
<dbReference type="InterPro" id="IPR024079">
    <property type="entry name" value="MetalloPept_cat_dom_sf"/>
</dbReference>
<feature type="binding site" evidence="5">
    <location>
        <position position="341"/>
    </location>
    <ligand>
        <name>Zn(2+)</name>
        <dbReference type="ChEBI" id="CHEBI:29105"/>
        <note>catalytic</note>
    </ligand>
</feature>
<sequence length="489" mass="55177">MQKNLLADVNLQKMFVVTVILQISLCWCARTGKEVIAYPSILEERMAGENLVLKVTEDITLNLERSSVLADELLFVTSGKEEQHVEKVDTSFIQKNIYHDTHRQSSVMVRTIEGALRVEGILGSELRIKPLLQAPRSLDGQVAHEVYEVEEKADSRAMRMAYAPRRKSGQRRNRQNRNNTRKHEAPISHDKSDAFVVEVHMISDKKHQGSFKKNEELIAYMAIMTNAVNLRFVDMARPRVSFILVGITRSKDDAFATLDQGKLDAPATLGGIEKYIENGRVPGSNDIVFLVTGLDMFNRPNGKINTGLAGLAFCGTVCEKLKIGESEDIATTYNGITALAHELCHVMGSPHDETPECPWEEGYLMSYVDGGLKKYRLSPCSEKSMRNVYKKLKPECIQVQAKTNYLEKNKQYPGQTVRALYYCKRVLQKSGGKWFIKDDYDLNRKCKMACCQRNGGYRYTCWTVTILTGMPCGQGKTCKRGACGYHDFP</sequence>
<proteinExistence type="evidence at transcript level"/>
<dbReference type="GO" id="GO:0004222">
    <property type="term" value="F:metalloendopeptidase activity"/>
    <property type="evidence" value="ECO:0007669"/>
    <property type="project" value="InterPro"/>
</dbReference>
<evidence type="ECO:0000256" key="6">
    <source>
        <dbReference type="SAM" id="MobiDB-lite"/>
    </source>
</evidence>
<keyword evidence="2" id="KW-0378">Hydrolase</keyword>
<dbReference type="CDD" id="cd04272">
    <property type="entry name" value="ZnMc_salivary_gland_MPs"/>
    <property type="match status" value="1"/>
</dbReference>
<evidence type="ECO:0000256" key="2">
    <source>
        <dbReference type="ARBA" id="ARBA00022801"/>
    </source>
</evidence>
<dbReference type="PANTHER" id="PTHR11905:SF159">
    <property type="entry name" value="ADAM METALLOPROTEASE"/>
    <property type="match status" value="1"/>
</dbReference>
<dbReference type="InterPro" id="IPR001590">
    <property type="entry name" value="Peptidase_M12B"/>
</dbReference>
<feature type="region of interest" description="Disordered" evidence="6">
    <location>
        <begin position="161"/>
        <end position="188"/>
    </location>
</feature>
<feature type="compositionally biased region" description="Basic residues" evidence="6">
    <location>
        <begin position="164"/>
        <end position="175"/>
    </location>
</feature>
<dbReference type="AlphaFoldDB" id="L7LTS0"/>
<feature type="binding site" evidence="5">
    <location>
        <position position="345"/>
    </location>
    <ligand>
        <name>Zn(2+)</name>
        <dbReference type="ChEBI" id="CHEBI:29105"/>
        <note>catalytic</note>
    </ligand>
</feature>
<dbReference type="SUPFAM" id="SSF55486">
    <property type="entry name" value="Metalloproteases ('zincins'), catalytic domain"/>
    <property type="match status" value="1"/>
</dbReference>
<keyword evidence="5" id="KW-0479">Metal-binding</keyword>
<dbReference type="PROSITE" id="PS50215">
    <property type="entry name" value="ADAM_MEPRO"/>
    <property type="match status" value="1"/>
</dbReference>
<feature type="active site" evidence="5">
    <location>
        <position position="342"/>
    </location>
</feature>
<dbReference type="GO" id="GO:0006509">
    <property type="term" value="P:membrane protein ectodomain proteolysis"/>
    <property type="evidence" value="ECO:0007669"/>
    <property type="project" value="TreeGrafter"/>
</dbReference>
<name>L7LTS0_RHIPC</name>
<keyword evidence="1 8" id="KW-0645">Protease</keyword>
<keyword evidence="3 5" id="KW-0862">Zinc</keyword>
<reference evidence="8" key="2">
    <citation type="journal article" date="2015" name="J. Proteomics">
        <title>Sexual differences in the sialomes of the zebra tick, Rhipicephalus pulchellus.</title>
        <authorList>
            <person name="Tan A.W."/>
            <person name="Francischetti I.M."/>
            <person name="Slovak M."/>
            <person name="Kini R.M."/>
            <person name="Ribeiro J.M."/>
        </authorList>
    </citation>
    <scope>NUCLEOTIDE SEQUENCE</scope>
    <source>
        <tissue evidence="8">Salivary gland</tissue>
    </source>
</reference>
<reference evidence="8" key="1">
    <citation type="submission" date="2012-11" db="EMBL/GenBank/DDBJ databases">
        <authorList>
            <person name="Lucero-Rivera Y.E."/>
            <person name="Tovar-Ramirez D."/>
        </authorList>
    </citation>
    <scope>NUCLEOTIDE SEQUENCE</scope>
    <source>
        <tissue evidence="8">Salivary gland</tissue>
    </source>
</reference>
<dbReference type="EMBL" id="GACK01010746">
    <property type="protein sequence ID" value="JAA54288.1"/>
    <property type="molecule type" value="mRNA"/>
</dbReference>
<dbReference type="GO" id="GO:0046872">
    <property type="term" value="F:metal ion binding"/>
    <property type="evidence" value="ECO:0007669"/>
    <property type="project" value="UniProtKB-KW"/>
</dbReference>
<organism evidence="8">
    <name type="scientific">Rhipicephalus pulchellus</name>
    <name type="common">Yellow backed tick</name>
    <name type="synonym">Dermacentor pulchellus</name>
    <dbReference type="NCBI Taxonomy" id="72859"/>
    <lineage>
        <taxon>Eukaryota</taxon>
        <taxon>Metazoa</taxon>
        <taxon>Ecdysozoa</taxon>
        <taxon>Arthropoda</taxon>
        <taxon>Chelicerata</taxon>
        <taxon>Arachnida</taxon>
        <taxon>Acari</taxon>
        <taxon>Parasitiformes</taxon>
        <taxon>Ixodida</taxon>
        <taxon>Ixodoidea</taxon>
        <taxon>Ixodidae</taxon>
        <taxon>Rhipicephalinae</taxon>
        <taxon>Rhipicephalus</taxon>
        <taxon>Rhipicephalus</taxon>
    </lineage>
</organism>